<feature type="region of interest" description="Disordered" evidence="1">
    <location>
        <begin position="209"/>
        <end position="233"/>
    </location>
</feature>
<feature type="domain" description="Fibronectin type-III" evidence="3">
    <location>
        <begin position="417"/>
        <end position="505"/>
    </location>
</feature>
<protein>
    <recommendedName>
        <fullName evidence="9">Glycerophosphodiester phosphodiesterase</fullName>
    </recommendedName>
</protein>
<dbReference type="GO" id="GO:0006629">
    <property type="term" value="P:lipid metabolic process"/>
    <property type="evidence" value="ECO:0007669"/>
    <property type="project" value="InterPro"/>
</dbReference>
<dbReference type="PANTHER" id="PTHR46211:SF14">
    <property type="entry name" value="GLYCEROPHOSPHODIESTER PHOSPHODIESTERASE"/>
    <property type="match status" value="1"/>
</dbReference>
<keyword evidence="2" id="KW-0732">Signal</keyword>
<evidence type="ECO:0000313" key="7">
    <source>
        <dbReference type="EMBL" id="RJX38846.1"/>
    </source>
</evidence>
<dbReference type="GO" id="GO:0008081">
    <property type="term" value="F:phosphoric diester hydrolase activity"/>
    <property type="evidence" value="ECO:0007669"/>
    <property type="project" value="InterPro"/>
</dbReference>
<gene>
    <name evidence="7" type="ORF">D3P09_15065</name>
</gene>
<feature type="compositionally biased region" description="Pro residues" evidence="1">
    <location>
        <begin position="213"/>
        <end position="225"/>
    </location>
</feature>
<feature type="chain" id="PRO_5017232646" description="Glycerophosphodiester phosphodiesterase" evidence="2">
    <location>
        <begin position="34"/>
        <end position="2188"/>
    </location>
</feature>
<dbReference type="EMBL" id="QXQB01000003">
    <property type="protein sequence ID" value="RJX38846.1"/>
    <property type="molecule type" value="Genomic_DNA"/>
</dbReference>
<feature type="domain" description="SLH" evidence="4">
    <location>
        <begin position="1991"/>
        <end position="2054"/>
    </location>
</feature>
<dbReference type="InterPro" id="IPR001322">
    <property type="entry name" value="Lamin_tail_dom"/>
</dbReference>
<dbReference type="PANTHER" id="PTHR46211">
    <property type="entry name" value="GLYCEROPHOSPHORYL DIESTER PHOSPHODIESTERASE"/>
    <property type="match status" value="1"/>
</dbReference>
<keyword evidence="8" id="KW-1185">Reference proteome</keyword>
<dbReference type="Pfam" id="PF00932">
    <property type="entry name" value="LTD"/>
    <property type="match status" value="4"/>
</dbReference>
<name>A0A3A6PGK3_9BACL</name>
<dbReference type="SUPFAM" id="SSF74853">
    <property type="entry name" value="Lamin A/C globular tail domain"/>
    <property type="match status" value="3"/>
</dbReference>
<dbReference type="PROSITE" id="PS51841">
    <property type="entry name" value="LTD"/>
    <property type="match status" value="3"/>
</dbReference>
<organism evidence="7 8">
    <name type="scientific">Paenibacillus pinisoli</name>
    <dbReference type="NCBI Taxonomy" id="1276110"/>
    <lineage>
        <taxon>Bacteria</taxon>
        <taxon>Bacillati</taxon>
        <taxon>Bacillota</taxon>
        <taxon>Bacilli</taxon>
        <taxon>Bacillales</taxon>
        <taxon>Paenibacillaceae</taxon>
        <taxon>Paenibacillus</taxon>
    </lineage>
</organism>
<dbReference type="InterPro" id="IPR030395">
    <property type="entry name" value="GP_PDE_dom"/>
</dbReference>
<dbReference type="PROSITE" id="PS50853">
    <property type="entry name" value="FN3"/>
    <property type="match status" value="1"/>
</dbReference>
<comment type="caution">
    <text evidence="7">The sequence shown here is derived from an EMBL/GenBank/DDBJ whole genome shotgun (WGS) entry which is preliminary data.</text>
</comment>
<feature type="domain" description="LTD" evidence="6">
    <location>
        <begin position="29"/>
        <end position="162"/>
    </location>
</feature>
<dbReference type="InterPro" id="IPR036116">
    <property type="entry name" value="FN3_sf"/>
</dbReference>
<sequence length="2188" mass="235333">MLKKKFQKWSAYVLVAALLAGLLPQGWTDRAHAAESPSALWITEIVPRSGGEGQPYEFIELHNSSEAAINLNQYQLQYFTSSMTNPANRWPIGNTTIGAGETKVLWLKKFDYPNVPLEDFNANYGVSMDSADVIEIALTTSAQGLHDSALRKVAIADTTGQPLVSALFNEGTADGLLNRSVIYKPGDATEMKRLRNDETPTPGTLLVEQLPGAPDPGGEPEPTPSPGEGDIAAPLPGELLITELIPDTANFAGYDAFEFIELYNAASHPVELQGHTVASASWTVTIEDSLVLPEWSTYVIWTRRGEIAPIGMDAFNSYYYAEYAGKYVREGSYRIFENIGGLTNSGNQNVTVRGITGNEIAKASYSASHVAEGKSITFRYPSGGGTAMELTGGLQAPTPGYVVAGQAPPKPVVNTEAPQAPAGLTAAGGEGSAELSWSPNGEADLWSYRIYMDGQLQFEVPASQLSFRVDGLIGNVSYDFQVSAVNRSDLESAPSAIASAEPNHQKLTQTERAPFQQPDKYALTWAIGEAGPVIPGLAEGVVPQGIAYDEGLDWLVTVSYMDDGRPGVLSVMQASTGVQLESLALMNENGTPYMGHAGGVSIIGEHVWVASETYLYRLDVADIEAAQHGGEVRFTGVIPVPLQAAFMTYADGVLWVGEFYEAKSYPTDPQHHIANRDGETHYAWMAGYELSVDTGLPGADNWNGDKAATATPDYLFSIREKVQGAAFDDSNVYLSTSYGRANDSTLFRYRTPDLAGTPHASAVVNGVTVPLWFLDGQSAAETNASLVTVPMSEGIAVAGGELYVLLESGANKYRYTTTFIMDRMLKLNLAAWENYGTEPPAAERPPVRVSQFMYDAPGADDGKEYIVLRNYGTEPVDIGGFKLGDGINEGGGEGMAEFPAGTVMEPGEVIVVSQSALIFKQTYGVSPDFEVPWEGVFRPQDDPSVPNLLPTTWSTGVIQLANGGDEILLMDRANEVVDFVPYLKDMTYRGIAYKGVTAAAGGNGNAIHRISDTGVPAADFAAAPPELPNRPIPIPTSQTLLITEVVYDPLFEEITGEYIELTNISQQPIDISGYYLGDEETEGQAAAEGMYNFPEGTVLAPYEVIVVAKNAKGIEERYGIKADFELDESDPAVAKMIPNCDWGCGNMQLANTGDEVLLLDRNKALIDVVVYRSGMYMGIEAHPGVAGGHSLERISEADTKNSRADFIDQPNPTPGLLLFGPYGRPDLIPVPDLKENVLLTEEPQSRLAAAPTIADASGVLPDTLAAGTSAFLLTVGLSGGKLMATNVNMELKDALQRLDGHRLPMLELRDRSLMLAVHGLLVELGMQDVMIVSGNAAIVKDMRELNDEYRGVVRMEGTSFKREQWSDIVIAVRNSTGLTALLDYRAASAELTSYLAARGISVWAYGMEQEADLHQAIAAGVTGLMTSTPQAAVEAIESYGEQATLSVPPLFVAHRGMSSLAPENTMDAFKLAVEMNADVIETDVLRTKDGELVLLHDFTVDRTTNGSGRASEMTLAELQALTANRTDQAAWQPIYDQFPDARIPTLTELLAYAKDKDIVLALEMKGIGYERELVDLIEQYGMVANVYVSSFSSEVLKRVHELNPQIGIGFVLDGGAPEAGKELVQAEKLITDNVQLGAFLLANTTLMTPELVAYAKQRGVTAVGWTVNTKSGMQELVTRGVGGIITDYANWMNELPTGLSSLRASGSYTLRPGAELAFDELVAVASRSGADISLNGGVRILGEASGAVELDGNLIKAVKPGHATLQFYHDFPLFQPVEGEAVPESSWRVYSAPIRVTVANQTAPVTPGDGGQGSEDASRYEPAAAEIAAFGGKLKLSGKQTLLSMPGGMSDWLPADGLSVQAGSWTLQLPSKLLQAALQALPKEQREDGRLELSMIPVEAAQNGIDGMKQRGMIMDFKLEVVDRDGNRKVVSLFSEEAAMQFQLEEGTDPWLAGIYQLMNDGTLRYAGGKVNNGYIETGSMHFSRYAVMEYSPTFHDVPSLHWGHEAITRLAAKHIAEGTGTGGFAPERPVTRAEFTALLVRALGLQATAGDMPFSDIAGGRWYADSVAAAYQAGLVSGVSEDTFAPESKITRQQMAILLVRAAQWAQQHGQEQTSGTGTSIARSNSFDALRDKSDIADWAVQEVAAALEQGLMHGRGEDRFAPLEQASRAESVQALYNFVVKLNLLP</sequence>
<dbReference type="InterPro" id="IPR003961">
    <property type="entry name" value="FN3_dom"/>
</dbReference>
<dbReference type="InterPro" id="IPR001119">
    <property type="entry name" value="SLH_dom"/>
</dbReference>
<evidence type="ECO:0008006" key="9">
    <source>
        <dbReference type="Google" id="ProtNLM"/>
    </source>
</evidence>
<dbReference type="InterPro" id="IPR036415">
    <property type="entry name" value="Lamin_tail_dom_sf"/>
</dbReference>
<reference evidence="7 8" key="1">
    <citation type="submission" date="2018-09" db="EMBL/GenBank/DDBJ databases">
        <title>Paenibacillus aracenensis nov. sp. isolated from a cave in southern Spain.</title>
        <authorList>
            <person name="Jurado V."/>
            <person name="Gutierrez-Patricio S."/>
            <person name="Gonzalez-Pimentel J.L."/>
            <person name="Miller A.Z."/>
            <person name="Laiz L."/>
            <person name="Saiz-Jimenez C."/>
        </authorList>
    </citation>
    <scope>NUCLEOTIDE SEQUENCE [LARGE SCALE GENOMIC DNA]</scope>
    <source>
        <strain evidence="7 8">JCM 19203</strain>
    </source>
</reference>
<feature type="domain" description="LTD" evidence="6">
    <location>
        <begin position="838"/>
        <end position="984"/>
    </location>
</feature>
<dbReference type="Pfam" id="PF00395">
    <property type="entry name" value="SLH"/>
    <property type="match status" value="3"/>
</dbReference>
<dbReference type="CDD" id="cd00063">
    <property type="entry name" value="FN3"/>
    <property type="match status" value="1"/>
</dbReference>
<evidence type="ECO:0000259" key="6">
    <source>
        <dbReference type="PROSITE" id="PS51841"/>
    </source>
</evidence>
<feature type="domain" description="LTD" evidence="6">
    <location>
        <begin position="1035"/>
        <end position="1173"/>
    </location>
</feature>
<dbReference type="Gene3D" id="2.60.40.10">
    <property type="entry name" value="Immunoglobulins"/>
    <property type="match status" value="1"/>
</dbReference>
<dbReference type="PROSITE" id="PS51704">
    <property type="entry name" value="GP_PDE"/>
    <property type="match status" value="1"/>
</dbReference>
<evidence type="ECO:0000313" key="8">
    <source>
        <dbReference type="Proteomes" id="UP000267798"/>
    </source>
</evidence>
<dbReference type="Pfam" id="PF03009">
    <property type="entry name" value="GDPD"/>
    <property type="match status" value="1"/>
</dbReference>
<feature type="domain" description="SLH" evidence="4">
    <location>
        <begin position="2128"/>
        <end position="2188"/>
    </location>
</feature>
<dbReference type="Gene3D" id="2.60.40.1260">
    <property type="entry name" value="Lamin Tail domain"/>
    <property type="match status" value="2"/>
</dbReference>
<feature type="domain" description="SLH" evidence="4">
    <location>
        <begin position="2055"/>
        <end position="2114"/>
    </location>
</feature>
<dbReference type="Gene3D" id="3.20.20.190">
    <property type="entry name" value="Phosphatidylinositol (PI) phosphodiesterase"/>
    <property type="match status" value="2"/>
</dbReference>
<evidence type="ECO:0000259" key="4">
    <source>
        <dbReference type="PROSITE" id="PS51272"/>
    </source>
</evidence>
<dbReference type="PROSITE" id="PS51272">
    <property type="entry name" value="SLH"/>
    <property type="match status" value="3"/>
</dbReference>
<dbReference type="SUPFAM" id="SSF49265">
    <property type="entry name" value="Fibronectin type III"/>
    <property type="match status" value="1"/>
</dbReference>
<dbReference type="SUPFAM" id="SSF51695">
    <property type="entry name" value="PLC-like phosphodiesterases"/>
    <property type="match status" value="2"/>
</dbReference>
<evidence type="ECO:0000259" key="3">
    <source>
        <dbReference type="PROSITE" id="PS50853"/>
    </source>
</evidence>
<evidence type="ECO:0000256" key="2">
    <source>
        <dbReference type="SAM" id="SignalP"/>
    </source>
</evidence>
<dbReference type="Proteomes" id="UP000267798">
    <property type="component" value="Unassembled WGS sequence"/>
</dbReference>
<dbReference type="Pfam" id="PF00041">
    <property type="entry name" value="fn3"/>
    <property type="match status" value="1"/>
</dbReference>
<evidence type="ECO:0000256" key="1">
    <source>
        <dbReference type="SAM" id="MobiDB-lite"/>
    </source>
</evidence>
<evidence type="ECO:0000259" key="5">
    <source>
        <dbReference type="PROSITE" id="PS51704"/>
    </source>
</evidence>
<dbReference type="InterPro" id="IPR017946">
    <property type="entry name" value="PLC-like_Pdiesterase_TIM-brl"/>
</dbReference>
<accession>A0A3A6PGK3</accession>
<proteinExistence type="predicted"/>
<dbReference type="SMART" id="SM00060">
    <property type="entry name" value="FN3"/>
    <property type="match status" value="1"/>
</dbReference>
<feature type="domain" description="GP-PDE" evidence="5">
    <location>
        <begin position="1449"/>
        <end position="1696"/>
    </location>
</feature>
<dbReference type="InterPro" id="IPR013783">
    <property type="entry name" value="Ig-like_fold"/>
</dbReference>
<feature type="signal peptide" evidence="2">
    <location>
        <begin position="1"/>
        <end position="33"/>
    </location>
</feature>